<evidence type="ECO:0000256" key="2">
    <source>
        <dbReference type="ARBA" id="ARBA00022737"/>
    </source>
</evidence>
<evidence type="ECO:0000256" key="5">
    <source>
        <dbReference type="ARBA" id="ARBA00022806"/>
    </source>
</evidence>
<evidence type="ECO:0000256" key="1">
    <source>
        <dbReference type="ARBA" id="ARBA00012552"/>
    </source>
</evidence>
<sequence length="188" mass="20866">MDEGSVKEFKDYALMALPEELQALPPQAVEVYLCNVLPCDEDTVWNWSANEAMYNWVQENVAEEQEGVYMVGKSTIAGNYTHSRDRQGHLVASGRTRSPLHSPPFALRHIRAAIPISFPSTLALRPIWAANLPPAKGNPHHHHTDLLPSFMSHPLYSRTSSLLHSSPPHPRHPTLLPTPPSSSHPAPP</sequence>
<keyword evidence="4" id="KW-0378">Hydrolase</keyword>
<proteinExistence type="predicted"/>
<gene>
    <name evidence="9" type="ORF">TPAB3V08_LOCUS6171</name>
</gene>
<evidence type="ECO:0000256" key="4">
    <source>
        <dbReference type="ARBA" id="ARBA00022801"/>
    </source>
</evidence>
<feature type="compositionally biased region" description="Pro residues" evidence="8">
    <location>
        <begin position="176"/>
        <end position="188"/>
    </location>
</feature>
<protein>
    <recommendedName>
        <fullName evidence="1">RNA helicase</fullName>
        <ecNumber evidence="1">3.6.4.13</ecNumber>
    </recommendedName>
</protein>
<dbReference type="EMBL" id="CAJPIN010008951">
    <property type="protein sequence ID" value="CAG2059206.1"/>
    <property type="molecule type" value="Genomic_DNA"/>
</dbReference>
<evidence type="ECO:0000256" key="8">
    <source>
        <dbReference type="SAM" id="MobiDB-lite"/>
    </source>
</evidence>
<evidence type="ECO:0000256" key="6">
    <source>
        <dbReference type="ARBA" id="ARBA00022840"/>
    </source>
</evidence>
<reference evidence="9" key="1">
    <citation type="submission" date="2021-03" db="EMBL/GenBank/DDBJ databases">
        <authorList>
            <person name="Tran Van P."/>
        </authorList>
    </citation>
    <scope>NUCLEOTIDE SEQUENCE</scope>
</reference>
<feature type="region of interest" description="Disordered" evidence="8">
    <location>
        <begin position="159"/>
        <end position="188"/>
    </location>
</feature>
<evidence type="ECO:0000313" key="10">
    <source>
        <dbReference type="Proteomes" id="UP001153148"/>
    </source>
</evidence>
<name>A0ABN7NXD8_TIMPD</name>
<dbReference type="PANTHER" id="PTHR22655">
    <property type="entry name" value="ATP-DEPENDENT RNA HELICASE TDRD12-RELATED"/>
    <property type="match status" value="1"/>
</dbReference>
<keyword evidence="10" id="KW-1185">Reference proteome</keyword>
<keyword evidence="2" id="KW-0677">Repeat</keyword>
<comment type="caution">
    <text evidence="9">The sequence shown here is derived from an EMBL/GenBank/DDBJ whole genome shotgun (WGS) entry which is preliminary data.</text>
</comment>
<dbReference type="PANTHER" id="PTHR22655:SF2">
    <property type="entry name" value="ATP-DEPENDENT RNA HELICASE TDRD12-RELATED"/>
    <property type="match status" value="1"/>
</dbReference>
<comment type="catalytic activity">
    <reaction evidence="7">
        <text>ATP + H2O = ADP + phosphate + H(+)</text>
        <dbReference type="Rhea" id="RHEA:13065"/>
        <dbReference type="ChEBI" id="CHEBI:15377"/>
        <dbReference type="ChEBI" id="CHEBI:15378"/>
        <dbReference type="ChEBI" id="CHEBI:30616"/>
        <dbReference type="ChEBI" id="CHEBI:43474"/>
        <dbReference type="ChEBI" id="CHEBI:456216"/>
        <dbReference type="EC" id="3.6.4.13"/>
    </reaction>
</comment>
<keyword evidence="5" id="KW-0347">Helicase</keyword>
<accession>A0ABN7NXD8</accession>
<keyword evidence="6" id="KW-0067">ATP-binding</keyword>
<evidence type="ECO:0000256" key="3">
    <source>
        <dbReference type="ARBA" id="ARBA00022741"/>
    </source>
</evidence>
<organism evidence="9 10">
    <name type="scientific">Timema podura</name>
    <name type="common">Walking stick</name>
    <dbReference type="NCBI Taxonomy" id="61482"/>
    <lineage>
        <taxon>Eukaryota</taxon>
        <taxon>Metazoa</taxon>
        <taxon>Ecdysozoa</taxon>
        <taxon>Arthropoda</taxon>
        <taxon>Hexapoda</taxon>
        <taxon>Insecta</taxon>
        <taxon>Pterygota</taxon>
        <taxon>Neoptera</taxon>
        <taxon>Polyneoptera</taxon>
        <taxon>Phasmatodea</taxon>
        <taxon>Timematodea</taxon>
        <taxon>Timematoidea</taxon>
        <taxon>Timematidae</taxon>
        <taxon>Timema</taxon>
    </lineage>
</organism>
<dbReference type="Proteomes" id="UP001153148">
    <property type="component" value="Unassembled WGS sequence"/>
</dbReference>
<evidence type="ECO:0000256" key="7">
    <source>
        <dbReference type="ARBA" id="ARBA00047984"/>
    </source>
</evidence>
<dbReference type="EC" id="3.6.4.13" evidence="1"/>
<keyword evidence="3" id="KW-0547">Nucleotide-binding</keyword>
<evidence type="ECO:0000313" key="9">
    <source>
        <dbReference type="EMBL" id="CAG2059206.1"/>
    </source>
</evidence>